<evidence type="ECO:0000313" key="2">
    <source>
        <dbReference type="EMBL" id="MFC4819773.1"/>
    </source>
</evidence>
<keyword evidence="3" id="KW-1185">Reference proteome</keyword>
<dbReference type="RefSeq" id="WP_380019568.1">
    <property type="nucleotide sequence ID" value="NZ_JBHSHD010000005.1"/>
</dbReference>
<protein>
    <recommendedName>
        <fullName evidence="4">Lipoprotein</fullName>
    </recommendedName>
</protein>
<comment type="caution">
    <text evidence="2">The sequence shown here is derived from an EMBL/GenBank/DDBJ whole genome shotgun (WGS) entry which is preliminary data.</text>
</comment>
<name>A0ABV9QR03_9GAMM</name>
<proteinExistence type="predicted"/>
<evidence type="ECO:0008006" key="4">
    <source>
        <dbReference type="Google" id="ProtNLM"/>
    </source>
</evidence>
<feature type="signal peptide" evidence="1">
    <location>
        <begin position="1"/>
        <end position="29"/>
    </location>
</feature>
<accession>A0ABV9QR03</accession>
<keyword evidence="1" id="KW-0732">Signal</keyword>
<organism evidence="2 3">
    <name type="scientific">Dokdonella ginsengisoli</name>
    <dbReference type="NCBI Taxonomy" id="363846"/>
    <lineage>
        <taxon>Bacteria</taxon>
        <taxon>Pseudomonadati</taxon>
        <taxon>Pseudomonadota</taxon>
        <taxon>Gammaproteobacteria</taxon>
        <taxon>Lysobacterales</taxon>
        <taxon>Rhodanobacteraceae</taxon>
        <taxon>Dokdonella</taxon>
    </lineage>
</organism>
<gene>
    <name evidence="2" type="ORF">ACFO6Q_05535</name>
</gene>
<reference evidence="3" key="1">
    <citation type="journal article" date="2019" name="Int. J. Syst. Evol. Microbiol.">
        <title>The Global Catalogue of Microorganisms (GCM) 10K type strain sequencing project: providing services to taxonomists for standard genome sequencing and annotation.</title>
        <authorList>
            <consortium name="The Broad Institute Genomics Platform"/>
            <consortium name="The Broad Institute Genome Sequencing Center for Infectious Disease"/>
            <person name="Wu L."/>
            <person name="Ma J."/>
        </authorList>
    </citation>
    <scope>NUCLEOTIDE SEQUENCE [LARGE SCALE GENOMIC DNA]</scope>
    <source>
        <strain evidence="3">CCUG 30340</strain>
    </source>
</reference>
<dbReference type="Proteomes" id="UP001595886">
    <property type="component" value="Unassembled WGS sequence"/>
</dbReference>
<feature type="chain" id="PRO_5045927771" description="Lipoprotein" evidence="1">
    <location>
        <begin position="30"/>
        <end position="235"/>
    </location>
</feature>
<sequence>MHPIHRALALILAAALPAACSQSTPPAPAAPSVPAAQTQGQKELGLYRQLQQEKSYELAAPIGAEIVAKYPQSQAAKEVQETLADTTAKATALTTRRRLERLWSYQSGKESGGTQNTASIYSGDSTETRVRLVLRRHSAWGQSVYLFGSGKGFECGASCSIGLRFDEQLVQRMKAYLPETGEPALFISDDKAFLKRIGGAQKISIDVVEKGKGPRTLVFEVGGFDPDKFPPLKKG</sequence>
<dbReference type="EMBL" id="JBHSHD010000005">
    <property type="protein sequence ID" value="MFC4819773.1"/>
    <property type="molecule type" value="Genomic_DNA"/>
</dbReference>
<evidence type="ECO:0000313" key="3">
    <source>
        <dbReference type="Proteomes" id="UP001595886"/>
    </source>
</evidence>
<evidence type="ECO:0000256" key="1">
    <source>
        <dbReference type="SAM" id="SignalP"/>
    </source>
</evidence>